<keyword evidence="6 11" id="KW-0472">Membrane</keyword>
<comment type="subcellular location">
    <subcellularLocation>
        <location evidence="1">Membrane</location>
        <topology evidence="1">Multi-pass membrane protein</topology>
    </subcellularLocation>
</comment>
<keyword evidence="9" id="KW-0407">Ion channel</keyword>
<keyword evidence="5" id="KW-0406">Ion transport</keyword>
<protein>
    <recommendedName>
        <fullName evidence="14">Chloride channel protein</fullName>
    </recommendedName>
</protein>
<gene>
    <name evidence="12" type="ORF">AMPC_30610</name>
</gene>
<feature type="transmembrane region" description="Helical" evidence="11">
    <location>
        <begin position="207"/>
        <end position="232"/>
    </location>
</feature>
<evidence type="ECO:0000256" key="3">
    <source>
        <dbReference type="ARBA" id="ARBA00022692"/>
    </source>
</evidence>
<dbReference type="Proteomes" id="UP001162734">
    <property type="component" value="Chromosome"/>
</dbReference>
<keyword evidence="7" id="KW-0869">Chloride channel</keyword>
<feature type="transmembrane region" description="Helical" evidence="11">
    <location>
        <begin position="438"/>
        <end position="460"/>
    </location>
</feature>
<organism evidence="12 13">
    <name type="scientific">Anaeromyxobacter paludicola</name>
    <dbReference type="NCBI Taxonomy" id="2918171"/>
    <lineage>
        <taxon>Bacteria</taxon>
        <taxon>Pseudomonadati</taxon>
        <taxon>Myxococcota</taxon>
        <taxon>Myxococcia</taxon>
        <taxon>Myxococcales</taxon>
        <taxon>Cystobacterineae</taxon>
        <taxon>Anaeromyxobacteraceae</taxon>
        <taxon>Anaeromyxobacter</taxon>
    </lineage>
</organism>
<accession>A0ABM7XDK8</accession>
<evidence type="ECO:0000313" key="12">
    <source>
        <dbReference type="EMBL" id="BDG09948.1"/>
    </source>
</evidence>
<evidence type="ECO:0008006" key="14">
    <source>
        <dbReference type="Google" id="ProtNLM"/>
    </source>
</evidence>
<dbReference type="PANTHER" id="PTHR43427:SF6">
    <property type="entry name" value="CHLORIDE CHANNEL PROTEIN CLC-E"/>
    <property type="match status" value="1"/>
</dbReference>
<evidence type="ECO:0000256" key="11">
    <source>
        <dbReference type="SAM" id="Phobius"/>
    </source>
</evidence>
<dbReference type="InterPro" id="IPR050368">
    <property type="entry name" value="ClC-type_chloride_channel"/>
</dbReference>
<evidence type="ECO:0000256" key="5">
    <source>
        <dbReference type="ARBA" id="ARBA00023065"/>
    </source>
</evidence>
<dbReference type="Gene3D" id="1.10.3080.10">
    <property type="entry name" value="Clc chloride channel"/>
    <property type="match status" value="1"/>
</dbReference>
<feature type="transmembrane region" description="Helical" evidence="11">
    <location>
        <begin position="376"/>
        <end position="398"/>
    </location>
</feature>
<keyword evidence="13" id="KW-1185">Reference proteome</keyword>
<name>A0ABM7XDK8_9BACT</name>
<evidence type="ECO:0000256" key="8">
    <source>
        <dbReference type="ARBA" id="ARBA00023214"/>
    </source>
</evidence>
<keyword evidence="3 11" id="KW-0812">Transmembrane</keyword>
<feature type="transmembrane region" description="Helical" evidence="11">
    <location>
        <begin position="323"/>
        <end position="341"/>
    </location>
</feature>
<feature type="transmembrane region" description="Helical" evidence="11">
    <location>
        <begin position="56"/>
        <end position="77"/>
    </location>
</feature>
<dbReference type="InterPro" id="IPR001807">
    <property type="entry name" value="ClC"/>
</dbReference>
<dbReference type="PRINTS" id="PR00762">
    <property type="entry name" value="CLCHANNEL"/>
</dbReference>
<feature type="region of interest" description="Disordered" evidence="10">
    <location>
        <begin position="1"/>
        <end position="29"/>
    </location>
</feature>
<evidence type="ECO:0000256" key="9">
    <source>
        <dbReference type="ARBA" id="ARBA00023303"/>
    </source>
</evidence>
<keyword evidence="8" id="KW-0868">Chloride</keyword>
<evidence type="ECO:0000256" key="10">
    <source>
        <dbReference type="SAM" id="MobiDB-lite"/>
    </source>
</evidence>
<evidence type="ECO:0000256" key="6">
    <source>
        <dbReference type="ARBA" id="ARBA00023136"/>
    </source>
</evidence>
<evidence type="ECO:0000313" key="13">
    <source>
        <dbReference type="Proteomes" id="UP001162734"/>
    </source>
</evidence>
<dbReference type="EMBL" id="AP025592">
    <property type="protein sequence ID" value="BDG09948.1"/>
    <property type="molecule type" value="Genomic_DNA"/>
</dbReference>
<feature type="transmembrane region" description="Helical" evidence="11">
    <location>
        <begin position="466"/>
        <end position="486"/>
    </location>
</feature>
<dbReference type="SUPFAM" id="SSF81340">
    <property type="entry name" value="Clc chloride channel"/>
    <property type="match status" value="1"/>
</dbReference>
<dbReference type="InterPro" id="IPR014743">
    <property type="entry name" value="Cl-channel_core"/>
</dbReference>
<dbReference type="CDD" id="cd00400">
    <property type="entry name" value="Voltage_gated_ClC"/>
    <property type="match status" value="1"/>
</dbReference>
<proteinExistence type="predicted"/>
<keyword evidence="4 11" id="KW-1133">Transmembrane helix</keyword>
<evidence type="ECO:0000256" key="2">
    <source>
        <dbReference type="ARBA" id="ARBA00022448"/>
    </source>
</evidence>
<reference evidence="13" key="1">
    <citation type="journal article" date="2022" name="Int. J. Syst. Evol. Microbiol.">
        <title>Anaeromyxobacter oryzae sp. nov., Anaeromyxobacter diazotrophicus sp. nov. and Anaeromyxobacter paludicola sp. nov., isolated from paddy soils.</title>
        <authorList>
            <person name="Itoh H."/>
            <person name="Xu Z."/>
            <person name="Mise K."/>
            <person name="Masuda Y."/>
            <person name="Ushijima N."/>
            <person name="Hayakawa C."/>
            <person name="Shiratori Y."/>
            <person name="Senoo K."/>
        </authorList>
    </citation>
    <scope>NUCLEOTIDE SEQUENCE [LARGE SCALE GENOMIC DNA]</scope>
    <source>
        <strain evidence="13">Red630</strain>
    </source>
</reference>
<evidence type="ECO:0000256" key="7">
    <source>
        <dbReference type="ARBA" id="ARBA00023173"/>
    </source>
</evidence>
<evidence type="ECO:0000256" key="1">
    <source>
        <dbReference type="ARBA" id="ARBA00004141"/>
    </source>
</evidence>
<evidence type="ECO:0000256" key="4">
    <source>
        <dbReference type="ARBA" id="ARBA00022989"/>
    </source>
</evidence>
<feature type="transmembrane region" description="Helical" evidence="11">
    <location>
        <begin position="112"/>
        <end position="134"/>
    </location>
</feature>
<sequence>MRSRPPADESPDPGPAVAGAADPRPLPGPRRAARAGFSFLRRAAPPLDLPILGRTLLHAALVGGAAGLVGAGFFASLEVAQRGLLAGLAGYAPLRAFGETFLKEGAAGPPRLLVLALLPAAGGLLSGVLTTWLAPEAAGGGGDAIIHAYHHGGRVRRRVLWVKWLAALGTLASGGSGGREGPTMQIGGAIGALVGRALPATRRERRILLVAGIAAGISAVFRTPLGAALLAVELLYRDDFEAEALVPAVLSSVIAYSVVIALYGETTLFGRLQPFPFVPAHLPLYALLAVATAVGASAFVRALRLAQGAAARLPGPEWARPALGGLAMGTLGAMVAWRLGARYGPEAARLGVFGGGYGVAQAALTGHRGLPGGWELVALLLLLCAAKLVASALTIGSGAAAGDFAPSLVVGGLLGSAFGHAAALLVRDPRLDPAAFALVGMGTFYGGVAHAPLAALVLVAELAGSYDLLVPMMLAVSVALVALRGVSLYPAQPENKAGAPDLRRAARWRSAQGWKPPRLRGVRRR</sequence>
<feature type="transmembrane region" description="Helical" evidence="11">
    <location>
        <begin position="284"/>
        <end position="303"/>
    </location>
</feature>
<dbReference type="Pfam" id="PF00654">
    <property type="entry name" value="Voltage_CLC"/>
    <property type="match status" value="1"/>
</dbReference>
<keyword evidence="2" id="KW-0813">Transport</keyword>
<dbReference type="PANTHER" id="PTHR43427">
    <property type="entry name" value="CHLORIDE CHANNEL PROTEIN CLC-E"/>
    <property type="match status" value="1"/>
</dbReference>
<feature type="transmembrane region" description="Helical" evidence="11">
    <location>
        <begin position="404"/>
        <end position="426"/>
    </location>
</feature>
<feature type="transmembrane region" description="Helical" evidence="11">
    <location>
        <begin position="244"/>
        <end position="264"/>
    </location>
</feature>